<dbReference type="PANTHER" id="PTHR14084:SF0">
    <property type="entry name" value="KYNURENINASE"/>
    <property type="match status" value="1"/>
</dbReference>
<dbReference type="InterPro" id="IPR015422">
    <property type="entry name" value="PyrdxlP-dep_Trfase_small"/>
</dbReference>
<organism evidence="6 7">
    <name type="scientific">Sistotremastrum niveocremeum HHB9708</name>
    <dbReference type="NCBI Taxonomy" id="1314777"/>
    <lineage>
        <taxon>Eukaryota</taxon>
        <taxon>Fungi</taxon>
        <taxon>Dikarya</taxon>
        <taxon>Basidiomycota</taxon>
        <taxon>Agaricomycotina</taxon>
        <taxon>Agaricomycetes</taxon>
        <taxon>Sistotremastrales</taxon>
        <taxon>Sistotremastraceae</taxon>
        <taxon>Sertulicium</taxon>
        <taxon>Sertulicium niveocremeum</taxon>
    </lineage>
</organism>
<dbReference type="Gene3D" id="3.40.640.10">
    <property type="entry name" value="Type I PLP-dependent aspartate aminotransferase-like (Major domain)"/>
    <property type="match status" value="1"/>
</dbReference>
<dbReference type="GO" id="GO:0043420">
    <property type="term" value="P:anthranilate metabolic process"/>
    <property type="evidence" value="ECO:0007669"/>
    <property type="project" value="UniProtKB-UniRule"/>
</dbReference>
<accession>A0A164QH42</accession>
<evidence type="ECO:0000313" key="6">
    <source>
        <dbReference type="EMBL" id="KZS89656.1"/>
    </source>
</evidence>
<dbReference type="OrthoDB" id="5978656at2759"/>
<comment type="catalytic activity">
    <reaction evidence="5">
        <text>3-hydroxy-L-kynurenine + H2O = 3-hydroxyanthranilate + L-alanine + H(+)</text>
        <dbReference type="Rhea" id="RHEA:25143"/>
        <dbReference type="ChEBI" id="CHEBI:15377"/>
        <dbReference type="ChEBI" id="CHEBI:15378"/>
        <dbReference type="ChEBI" id="CHEBI:36559"/>
        <dbReference type="ChEBI" id="CHEBI:57972"/>
        <dbReference type="ChEBI" id="CHEBI:58125"/>
        <dbReference type="EC" id="3.7.1.3"/>
    </reaction>
</comment>
<feature type="binding site" evidence="4">
    <location>
        <position position="123"/>
    </location>
    <ligand>
        <name>pyridoxal 5'-phosphate</name>
        <dbReference type="ChEBI" id="CHEBI:597326"/>
    </ligand>
</feature>
<comment type="function">
    <text evidence="4 5">Catalyzes the cleavage of L-kynurenine (L-Kyn) and L-3-hydroxykynurenine (L-3OHKyn) into anthranilic acid (AA) and 3-hydroxyanthranilic acid (3-OHAA), respectively.</text>
</comment>
<comment type="pathway">
    <text evidence="4 5">Cofactor biosynthesis; NAD(+) biosynthesis; quinolinate from L-kynurenine: step 2/3.</text>
</comment>
<feature type="binding site" evidence="4">
    <location>
        <position position="207"/>
    </location>
    <ligand>
        <name>pyridoxal 5'-phosphate</name>
        <dbReference type="ChEBI" id="CHEBI:597326"/>
    </ligand>
</feature>
<dbReference type="GO" id="GO:0019805">
    <property type="term" value="P:quinolinate biosynthetic process"/>
    <property type="evidence" value="ECO:0007669"/>
    <property type="project" value="UniProtKB-UniRule"/>
</dbReference>
<dbReference type="GO" id="GO:0097053">
    <property type="term" value="P:L-kynurenine catabolic process"/>
    <property type="evidence" value="ECO:0007669"/>
    <property type="project" value="UniProtKB-UniRule"/>
</dbReference>
<feature type="modified residue" description="N6-(pyridoxal phosphate)lysine" evidence="4">
    <location>
        <position position="262"/>
    </location>
</feature>
<dbReference type="EMBL" id="KV419426">
    <property type="protein sequence ID" value="KZS89656.1"/>
    <property type="molecule type" value="Genomic_DNA"/>
</dbReference>
<evidence type="ECO:0000256" key="3">
    <source>
        <dbReference type="ARBA" id="ARBA00022898"/>
    </source>
</evidence>
<dbReference type="NCBIfam" id="TIGR01814">
    <property type="entry name" value="kynureninase"/>
    <property type="match status" value="1"/>
</dbReference>
<comment type="cofactor">
    <cofactor evidence="4 5">
        <name>pyridoxal 5'-phosphate</name>
        <dbReference type="ChEBI" id="CHEBI:597326"/>
    </cofactor>
</comment>
<dbReference type="AlphaFoldDB" id="A0A164QH42"/>
<dbReference type="InterPro" id="IPR015421">
    <property type="entry name" value="PyrdxlP-dep_Trfase_major"/>
</dbReference>
<dbReference type="GO" id="GO:0030429">
    <property type="term" value="F:kynureninase activity"/>
    <property type="evidence" value="ECO:0007669"/>
    <property type="project" value="UniProtKB-UniRule"/>
</dbReference>
<feature type="binding site" evidence="4">
    <location>
        <position position="236"/>
    </location>
    <ligand>
        <name>pyridoxal 5'-phosphate</name>
        <dbReference type="ChEBI" id="CHEBI:597326"/>
    </ligand>
</feature>
<comment type="pathway">
    <text evidence="4 5">Amino-acid degradation; L-kynurenine degradation; L-alanine and anthranilate from L-kynurenine: step 1/1.</text>
</comment>
<dbReference type="STRING" id="1314777.A0A164QH42"/>
<feature type="binding site" evidence="4">
    <location>
        <position position="261"/>
    </location>
    <ligand>
        <name>pyridoxal 5'-phosphate</name>
        <dbReference type="ChEBI" id="CHEBI:597326"/>
    </ligand>
</feature>
<feature type="binding site" evidence="4">
    <location>
        <position position="291"/>
    </location>
    <ligand>
        <name>pyridoxal 5'-phosphate</name>
        <dbReference type="ChEBI" id="CHEBI:597326"/>
    </ligand>
</feature>
<dbReference type="InterPro" id="IPR010111">
    <property type="entry name" value="Kynureninase"/>
</dbReference>
<proteinExistence type="inferred from homology"/>
<dbReference type="GO" id="GO:0034354">
    <property type="term" value="P:'de novo' NAD+ biosynthetic process from L-tryptophan"/>
    <property type="evidence" value="ECO:0007669"/>
    <property type="project" value="UniProtKB-UniRule"/>
</dbReference>
<dbReference type="GO" id="GO:0005737">
    <property type="term" value="C:cytoplasm"/>
    <property type="evidence" value="ECO:0007669"/>
    <property type="project" value="UniProtKB-SubCell"/>
</dbReference>
<gene>
    <name evidence="4" type="primary">BNA5</name>
    <name evidence="6" type="ORF">SISNIDRAFT_526535</name>
</gene>
<keyword evidence="3 4" id="KW-0663">Pyridoxal phosphate</keyword>
<protein>
    <recommendedName>
        <fullName evidence="4 5">Kynureninase</fullName>
        <ecNumber evidence="4 5">3.7.1.3</ecNumber>
    </recommendedName>
    <alternativeName>
        <fullName evidence="4">Biosynthesis of nicotinic acid protein 5</fullName>
    </alternativeName>
    <alternativeName>
        <fullName evidence="4">L-kynurenine hydrolase</fullName>
    </alternativeName>
</protein>
<keyword evidence="7" id="KW-1185">Reference proteome</keyword>
<dbReference type="PIRSF" id="PIRSF038800">
    <property type="entry name" value="KYNU"/>
    <property type="match status" value="1"/>
</dbReference>
<feature type="binding site" evidence="4">
    <location>
        <position position="239"/>
    </location>
    <ligand>
        <name>pyridoxal 5'-phosphate</name>
        <dbReference type="ChEBI" id="CHEBI:597326"/>
    </ligand>
</feature>
<name>A0A164QH42_9AGAM</name>
<dbReference type="FunFam" id="3.40.640.10:FF:000031">
    <property type="entry name" value="Kynureninase"/>
    <property type="match status" value="1"/>
</dbReference>
<dbReference type="UniPathway" id="UPA00253">
    <property type="reaction ID" value="UER00329"/>
</dbReference>
<dbReference type="EC" id="3.7.1.3" evidence="4 5"/>
<dbReference type="PANTHER" id="PTHR14084">
    <property type="entry name" value="KYNURENINASE"/>
    <property type="match status" value="1"/>
</dbReference>
<evidence type="ECO:0000256" key="5">
    <source>
        <dbReference type="PIRNR" id="PIRNR038800"/>
    </source>
</evidence>
<keyword evidence="2 4" id="KW-0378">Hydrolase</keyword>
<evidence type="ECO:0000256" key="1">
    <source>
        <dbReference type="ARBA" id="ARBA00022642"/>
    </source>
</evidence>
<dbReference type="InterPro" id="IPR015424">
    <property type="entry name" value="PyrdxlP-dep_Trfase"/>
</dbReference>
<feature type="binding site" evidence="4">
    <location>
        <position position="124"/>
    </location>
    <ligand>
        <name>pyridoxal 5'-phosphate</name>
        <dbReference type="ChEBI" id="CHEBI:597326"/>
    </ligand>
</feature>
<reference evidence="6 7" key="1">
    <citation type="journal article" date="2016" name="Mol. Biol. Evol.">
        <title>Comparative Genomics of Early-Diverging Mushroom-Forming Fungi Provides Insights into the Origins of Lignocellulose Decay Capabilities.</title>
        <authorList>
            <person name="Nagy L.G."/>
            <person name="Riley R."/>
            <person name="Tritt A."/>
            <person name="Adam C."/>
            <person name="Daum C."/>
            <person name="Floudas D."/>
            <person name="Sun H."/>
            <person name="Yadav J.S."/>
            <person name="Pangilinan J."/>
            <person name="Larsson K.H."/>
            <person name="Matsuura K."/>
            <person name="Barry K."/>
            <person name="Labutti K."/>
            <person name="Kuo R."/>
            <person name="Ohm R.A."/>
            <person name="Bhattacharya S.S."/>
            <person name="Shirouzu T."/>
            <person name="Yoshinaga Y."/>
            <person name="Martin F.M."/>
            <person name="Grigoriev I.V."/>
            <person name="Hibbett D.S."/>
        </authorList>
    </citation>
    <scope>NUCLEOTIDE SEQUENCE [LARGE SCALE GENOMIC DNA]</scope>
    <source>
        <strain evidence="6 7">HHB9708</strain>
    </source>
</reference>
<dbReference type="Pfam" id="PF22580">
    <property type="entry name" value="KYNU_C"/>
    <property type="match status" value="1"/>
</dbReference>
<keyword evidence="1 4" id="KW-0662">Pyridine nucleotide biosynthesis</keyword>
<feature type="binding site" evidence="4">
    <location>
        <begin position="151"/>
        <end position="154"/>
    </location>
    <ligand>
        <name>pyridoxal 5'-phosphate</name>
        <dbReference type="ChEBI" id="CHEBI:597326"/>
    </ligand>
</feature>
<dbReference type="SUPFAM" id="SSF53383">
    <property type="entry name" value="PLP-dependent transferases"/>
    <property type="match status" value="1"/>
</dbReference>
<dbReference type="HAMAP" id="MF_01970">
    <property type="entry name" value="Kynureninase"/>
    <property type="match status" value="1"/>
</dbReference>
<sequence length="465" mass="50865">MSFLSSDKALATSLDAEDPIRSFRDRFVLPTNRSVSASEVSADHRQIIVEEPCTYLCGNSLGPLPKRARELVQNELDRWASLAVEGHFTPKGHGWVEQMDDLNPIMAELIGAKTSETACMSTLTANLHLLMGSFYKPTSARYKILCETKAFPSDQYAFASQVIAHGLDPQDAILELHPRPGEYHLREEDILKTISSQGSSIALVLFSGIQYYTGQFFPIKSVTEAAIAQGCIVGWDLAHAVGNVPLQLHDWNVDFAVWCSYKYLNSGPGGMGGLFVHEKWDATQSPRSAGWWGHTLDSRFAMPPTFSPIPGAQGFQQSNPSVLAGASLLGSLEVFKEAGGMKPLREKSLKMTHFLETLLRKSSYFKPSSSPSKEGEKGFAIITPSDAESRGCQLSLSILGGVMQPVFDGLKARGVIGDERKPDVIRLAPIPLYNTFEDCWKAAQALEDTFASLGLTETVNCLKIA</sequence>
<comment type="catalytic activity">
    <reaction evidence="4 5">
        <text>L-kynurenine + H2O = anthranilate + L-alanine + H(+)</text>
        <dbReference type="Rhea" id="RHEA:16813"/>
        <dbReference type="ChEBI" id="CHEBI:15377"/>
        <dbReference type="ChEBI" id="CHEBI:15378"/>
        <dbReference type="ChEBI" id="CHEBI:16567"/>
        <dbReference type="ChEBI" id="CHEBI:57959"/>
        <dbReference type="ChEBI" id="CHEBI:57972"/>
        <dbReference type="EC" id="3.7.1.3"/>
    </reaction>
</comment>
<dbReference type="Proteomes" id="UP000076722">
    <property type="component" value="Unassembled WGS sequence"/>
</dbReference>
<dbReference type="GO" id="GO:0019441">
    <property type="term" value="P:L-tryptophan catabolic process to kynurenine"/>
    <property type="evidence" value="ECO:0007669"/>
    <property type="project" value="TreeGrafter"/>
</dbReference>
<comment type="subunit">
    <text evidence="4 5">Homodimer.</text>
</comment>
<feature type="binding site" evidence="4">
    <location>
        <position position="319"/>
    </location>
    <ligand>
        <name>pyridoxal 5'-phosphate</name>
        <dbReference type="ChEBI" id="CHEBI:597326"/>
    </ligand>
</feature>
<evidence type="ECO:0000256" key="2">
    <source>
        <dbReference type="ARBA" id="ARBA00022801"/>
    </source>
</evidence>
<dbReference type="GO" id="GO:0030170">
    <property type="term" value="F:pyridoxal phosphate binding"/>
    <property type="evidence" value="ECO:0007669"/>
    <property type="project" value="UniProtKB-UniRule"/>
</dbReference>
<evidence type="ECO:0000256" key="4">
    <source>
        <dbReference type="HAMAP-Rule" id="MF_03017"/>
    </source>
</evidence>
<keyword evidence="4 5" id="KW-0963">Cytoplasm</keyword>
<dbReference type="Gene3D" id="3.90.1150.10">
    <property type="entry name" value="Aspartate Aminotransferase, domain 1"/>
    <property type="match status" value="1"/>
</dbReference>
<comment type="similarity">
    <text evidence="4 5">Belongs to the kynureninase family.</text>
</comment>
<dbReference type="UniPathway" id="UPA00334">
    <property type="reaction ID" value="UER00455"/>
</dbReference>
<comment type="subcellular location">
    <subcellularLocation>
        <location evidence="4 5">Cytoplasm</location>
    </subcellularLocation>
</comment>
<evidence type="ECO:0000313" key="7">
    <source>
        <dbReference type="Proteomes" id="UP000076722"/>
    </source>
</evidence>